<dbReference type="Pfam" id="PF13588">
    <property type="entry name" value="HSDR_N_2"/>
    <property type="match status" value="1"/>
</dbReference>
<reference evidence="2" key="1">
    <citation type="submission" date="2022-07" db="EMBL/GenBank/DDBJ databases">
        <title>Description and genome-wide analysis of Profundicola chukchiensis gen. nov., sp. nov., marine bacteria isolated from bottom sediments of the Chukchi Sea.</title>
        <authorList>
            <person name="Romanenko L."/>
            <person name="Otstavnykh N."/>
            <person name="Kurilenko V."/>
            <person name="Eremeev V."/>
            <person name="Velansky P."/>
            <person name="Mikhailov V."/>
            <person name="Isaeva M."/>
        </authorList>
    </citation>
    <scope>NUCLEOTIDE SEQUENCE</scope>
    <source>
        <strain evidence="2">KMM 9713</strain>
    </source>
</reference>
<dbReference type="EMBL" id="JANCMU010000002">
    <property type="protein sequence ID" value="MDG4945984.1"/>
    <property type="molecule type" value="Genomic_DNA"/>
</dbReference>
<proteinExistence type="predicted"/>
<dbReference type="InterPro" id="IPR029464">
    <property type="entry name" value="HSDR_N"/>
</dbReference>
<sequence>MRKSENGVQIFCPLRKKWFVNTPEEWVRQHAAQFIHKSFGYPLNNLVAEYPVSINQSNQRADILVYKNAQPFILCECKEPRVEIDQKTLDQAMRYAQVLKTKYIYLTNGIQHLFVQIDFNQQKVEFIDELPHY</sequence>
<organism evidence="2 3">
    <name type="scientific">Profundicola chukchiensis</name>
    <dbReference type="NCBI Taxonomy" id="2961959"/>
    <lineage>
        <taxon>Bacteria</taxon>
        <taxon>Pseudomonadati</taxon>
        <taxon>Bacteroidota</taxon>
        <taxon>Flavobacteriia</taxon>
        <taxon>Flavobacteriales</taxon>
        <taxon>Weeksellaceae</taxon>
        <taxon>Profundicola</taxon>
    </lineage>
</organism>
<feature type="domain" description="Type I restriction enzyme R protein N-terminal" evidence="1">
    <location>
        <begin position="23"/>
        <end position="131"/>
    </location>
</feature>
<evidence type="ECO:0000313" key="2">
    <source>
        <dbReference type="EMBL" id="MDG4945984.1"/>
    </source>
</evidence>
<keyword evidence="3" id="KW-1185">Reference proteome</keyword>
<evidence type="ECO:0000259" key="1">
    <source>
        <dbReference type="Pfam" id="PF13588"/>
    </source>
</evidence>
<comment type="caution">
    <text evidence="2">The sequence shown here is derived from an EMBL/GenBank/DDBJ whole genome shotgun (WGS) entry which is preliminary data.</text>
</comment>
<dbReference type="AlphaFoldDB" id="A0A9X4N2X0"/>
<name>A0A9X4N2X0_9FLAO</name>
<gene>
    <name evidence="2" type="ORF">NMK71_06125</name>
</gene>
<evidence type="ECO:0000313" key="3">
    <source>
        <dbReference type="Proteomes" id="UP001152599"/>
    </source>
</evidence>
<protein>
    <submittedName>
        <fullName evidence="2">Type I restriction enzyme HsdR N-terminal domain-containing protein</fullName>
    </submittedName>
</protein>
<dbReference type="Proteomes" id="UP001152599">
    <property type="component" value="Unassembled WGS sequence"/>
</dbReference>
<dbReference type="Gene3D" id="3.90.1570.30">
    <property type="match status" value="1"/>
</dbReference>
<accession>A0A9X4N2X0</accession>